<dbReference type="PROSITE" id="PS51257">
    <property type="entry name" value="PROKAR_LIPOPROTEIN"/>
    <property type="match status" value="1"/>
</dbReference>
<evidence type="ECO:0000313" key="3">
    <source>
        <dbReference type="EMBL" id="GIO49311.1"/>
    </source>
</evidence>
<reference evidence="3 4" key="1">
    <citation type="submission" date="2021-03" db="EMBL/GenBank/DDBJ databases">
        <title>Antimicrobial resistance genes in bacteria isolated from Japanese honey, and their potential for conferring macrolide and lincosamide resistance in the American foulbrood pathogen Paenibacillus larvae.</title>
        <authorList>
            <person name="Okamoto M."/>
            <person name="Kumagai M."/>
            <person name="Kanamori H."/>
            <person name="Takamatsu D."/>
        </authorList>
    </citation>
    <scope>NUCLEOTIDE SEQUENCE [LARGE SCALE GENOMIC DNA]</scope>
    <source>
        <strain evidence="3 4">J34TS1</strain>
    </source>
</reference>
<dbReference type="AlphaFoldDB" id="A0A919YCX2"/>
<accession>A0A919YCX2</accession>
<gene>
    <name evidence="3" type="ORF">J34TS1_40760</name>
</gene>
<dbReference type="Proteomes" id="UP000682811">
    <property type="component" value="Unassembled WGS sequence"/>
</dbReference>
<feature type="compositionally biased region" description="Basic and acidic residues" evidence="1">
    <location>
        <begin position="59"/>
        <end position="72"/>
    </location>
</feature>
<evidence type="ECO:0000313" key="4">
    <source>
        <dbReference type="Proteomes" id="UP000682811"/>
    </source>
</evidence>
<feature type="chain" id="PRO_5037034097" description="Lipoprotein" evidence="2">
    <location>
        <begin position="23"/>
        <end position="72"/>
    </location>
</feature>
<comment type="caution">
    <text evidence="3">The sequence shown here is derived from an EMBL/GenBank/DDBJ whole genome shotgun (WGS) entry which is preliminary data.</text>
</comment>
<feature type="signal peptide" evidence="2">
    <location>
        <begin position="1"/>
        <end position="22"/>
    </location>
</feature>
<evidence type="ECO:0008006" key="5">
    <source>
        <dbReference type="Google" id="ProtNLM"/>
    </source>
</evidence>
<dbReference type="RefSeq" id="WP_212979838.1">
    <property type="nucleotide sequence ID" value="NZ_AP025343.1"/>
</dbReference>
<keyword evidence="2" id="KW-0732">Signal</keyword>
<sequence>MTKKAFLLLLFCIFILCSCSIQDRKDEENVHLTPKEPTLRLKIAVLENMQYPPMPQKQEQMKSNETTDRYLG</sequence>
<feature type="region of interest" description="Disordered" evidence="1">
    <location>
        <begin position="53"/>
        <end position="72"/>
    </location>
</feature>
<proteinExistence type="predicted"/>
<organism evidence="3 4">
    <name type="scientific">Paenibacillus azoreducens</name>
    <dbReference type="NCBI Taxonomy" id="116718"/>
    <lineage>
        <taxon>Bacteria</taxon>
        <taxon>Bacillati</taxon>
        <taxon>Bacillota</taxon>
        <taxon>Bacilli</taxon>
        <taxon>Bacillales</taxon>
        <taxon>Paenibacillaceae</taxon>
        <taxon>Paenibacillus</taxon>
    </lineage>
</organism>
<evidence type="ECO:0000256" key="2">
    <source>
        <dbReference type="SAM" id="SignalP"/>
    </source>
</evidence>
<evidence type="ECO:0000256" key="1">
    <source>
        <dbReference type="SAM" id="MobiDB-lite"/>
    </source>
</evidence>
<name>A0A919YCX2_9BACL</name>
<keyword evidence="4" id="KW-1185">Reference proteome</keyword>
<dbReference type="EMBL" id="BORT01000021">
    <property type="protein sequence ID" value="GIO49311.1"/>
    <property type="molecule type" value="Genomic_DNA"/>
</dbReference>
<protein>
    <recommendedName>
        <fullName evidence="5">Lipoprotein</fullName>
    </recommendedName>
</protein>